<protein>
    <recommendedName>
        <fullName evidence="5">Cyclic nucleotide-binding domain-containing protein</fullName>
    </recommendedName>
</protein>
<keyword evidence="1" id="KW-0813">Transport</keyword>
<keyword evidence="1" id="KW-1071">Ligand-gated ion channel</keyword>
<keyword evidence="2" id="KW-0407">Ion channel</keyword>
<accession>A0AAW1VP11</accession>
<reference evidence="3 4" key="1">
    <citation type="journal article" date="2023" name="G3 (Bethesda)">
        <title>A chromosome-length genome assembly and annotation of blackberry (Rubus argutus, cv. 'Hillquist').</title>
        <authorList>
            <person name="Bruna T."/>
            <person name="Aryal R."/>
            <person name="Dudchenko O."/>
            <person name="Sargent D.J."/>
            <person name="Mead D."/>
            <person name="Buti M."/>
            <person name="Cavallini A."/>
            <person name="Hytonen T."/>
            <person name="Andres J."/>
            <person name="Pham M."/>
            <person name="Weisz D."/>
            <person name="Mascagni F."/>
            <person name="Usai G."/>
            <person name="Natali L."/>
            <person name="Bassil N."/>
            <person name="Fernandez G.E."/>
            <person name="Lomsadze A."/>
            <person name="Armour M."/>
            <person name="Olukolu B."/>
            <person name="Poorten T."/>
            <person name="Britton C."/>
            <person name="Davik J."/>
            <person name="Ashrafi H."/>
            <person name="Aiden E.L."/>
            <person name="Borodovsky M."/>
            <person name="Worthington M."/>
        </authorList>
    </citation>
    <scope>NUCLEOTIDE SEQUENCE [LARGE SCALE GENOMIC DNA]</scope>
    <source>
        <strain evidence="3">PI 553951</strain>
    </source>
</reference>
<sequence length="196" mass="22352">MQPLETQKSLKYFLCMQTLIKVPKLENLKSKALTLIIAYLKPVVFQDSIIFQIGVPLDRILFITEGLIWTYEAAATSNTNRCNSQDGKEKTGFSFLHKGGFYGDDQLLSWAIASQKNDLCFDNLPISNANVKCHGKVEGFVLMAKDLKTVVSHKHWGFHDSGEREKAARQTILRAFHLFKYRQSKRSLREGALQIR</sequence>
<comment type="caution">
    <text evidence="3">The sequence shown here is derived from an EMBL/GenBank/DDBJ whole genome shotgun (WGS) entry which is preliminary data.</text>
</comment>
<gene>
    <name evidence="3" type="ORF">M0R45_000808</name>
</gene>
<dbReference type="Proteomes" id="UP001457282">
    <property type="component" value="Unassembled WGS sequence"/>
</dbReference>
<evidence type="ECO:0000256" key="1">
    <source>
        <dbReference type="ARBA" id="ARBA00023286"/>
    </source>
</evidence>
<evidence type="ECO:0000313" key="3">
    <source>
        <dbReference type="EMBL" id="KAK9904374.1"/>
    </source>
</evidence>
<proteinExistence type="predicted"/>
<dbReference type="InterPro" id="IPR018490">
    <property type="entry name" value="cNMP-bd_dom_sf"/>
</dbReference>
<name>A0AAW1VP11_RUBAR</name>
<dbReference type="EMBL" id="JBEDUW010000201">
    <property type="protein sequence ID" value="KAK9904374.1"/>
    <property type="molecule type" value="Genomic_DNA"/>
</dbReference>
<dbReference type="GO" id="GO:0034220">
    <property type="term" value="P:monoatomic ion transmembrane transport"/>
    <property type="evidence" value="ECO:0007669"/>
    <property type="project" value="UniProtKB-KW"/>
</dbReference>
<keyword evidence="4" id="KW-1185">Reference proteome</keyword>
<dbReference type="AlphaFoldDB" id="A0AAW1VP11"/>
<dbReference type="InterPro" id="IPR014710">
    <property type="entry name" value="RmlC-like_jellyroll"/>
</dbReference>
<dbReference type="Gene3D" id="2.60.120.10">
    <property type="entry name" value="Jelly Rolls"/>
    <property type="match status" value="1"/>
</dbReference>
<dbReference type="SUPFAM" id="SSF51206">
    <property type="entry name" value="cAMP-binding domain-like"/>
    <property type="match status" value="1"/>
</dbReference>
<dbReference type="GO" id="GO:0016020">
    <property type="term" value="C:membrane"/>
    <property type="evidence" value="ECO:0007669"/>
    <property type="project" value="UniProtKB-SubCell"/>
</dbReference>
<dbReference type="PANTHER" id="PTHR45651:SF68">
    <property type="entry name" value="ION TRANSPORT DOMAIN-CONTAINING PROTEIN"/>
    <property type="match status" value="1"/>
</dbReference>
<keyword evidence="1" id="KW-0406">Ion transport</keyword>
<evidence type="ECO:0000313" key="4">
    <source>
        <dbReference type="Proteomes" id="UP001457282"/>
    </source>
</evidence>
<organism evidence="3 4">
    <name type="scientific">Rubus argutus</name>
    <name type="common">Southern blackberry</name>
    <dbReference type="NCBI Taxonomy" id="59490"/>
    <lineage>
        <taxon>Eukaryota</taxon>
        <taxon>Viridiplantae</taxon>
        <taxon>Streptophyta</taxon>
        <taxon>Embryophyta</taxon>
        <taxon>Tracheophyta</taxon>
        <taxon>Spermatophyta</taxon>
        <taxon>Magnoliopsida</taxon>
        <taxon>eudicotyledons</taxon>
        <taxon>Gunneridae</taxon>
        <taxon>Pentapetalae</taxon>
        <taxon>rosids</taxon>
        <taxon>fabids</taxon>
        <taxon>Rosales</taxon>
        <taxon>Rosaceae</taxon>
        <taxon>Rosoideae</taxon>
        <taxon>Rosoideae incertae sedis</taxon>
        <taxon>Rubus</taxon>
    </lineage>
</organism>
<evidence type="ECO:0000256" key="2">
    <source>
        <dbReference type="ARBA" id="ARBA00023303"/>
    </source>
</evidence>
<dbReference type="PANTHER" id="PTHR45651">
    <property type="entry name" value="CYCLIC NUCLEOTIDE-GATED ION CHANNEL 15-RELATED-RELATED"/>
    <property type="match status" value="1"/>
</dbReference>
<evidence type="ECO:0008006" key="5">
    <source>
        <dbReference type="Google" id="ProtNLM"/>
    </source>
</evidence>